<organism evidence="1 2">
    <name type="scientific">Penicillium desertorum</name>
    <dbReference type="NCBI Taxonomy" id="1303715"/>
    <lineage>
        <taxon>Eukaryota</taxon>
        <taxon>Fungi</taxon>
        <taxon>Dikarya</taxon>
        <taxon>Ascomycota</taxon>
        <taxon>Pezizomycotina</taxon>
        <taxon>Eurotiomycetes</taxon>
        <taxon>Eurotiomycetidae</taxon>
        <taxon>Eurotiales</taxon>
        <taxon>Aspergillaceae</taxon>
        <taxon>Penicillium</taxon>
    </lineage>
</organism>
<sequence length="85" mass="9667">MPVTGPNPQLPKQQHLPMWPRIHQRFRGVGVWRRRESRQSASGTCQAAGYSHCYRFSAHYIVALSVLCGYEKLNKQQGKGTAINE</sequence>
<dbReference type="EMBL" id="JAPWDO010000003">
    <property type="protein sequence ID" value="KAJ5478946.1"/>
    <property type="molecule type" value="Genomic_DNA"/>
</dbReference>
<accession>A0A9W9WY95</accession>
<keyword evidence="2" id="KW-1185">Reference proteome</keyword>
<evidence type="ECO:0000313" key="2">
    <source>
        <dbReference type="Proteomes" id="UP001147760"/>
    </source>
</evidence>
<gene>
    <name evidence="1" type="ORF">N7530_004455</name>
</gene>
<dbReference type="AlphaFoldDB" id="A0A9W9WY95"/>
<evidence type="ECO:0000313" key="1">
    <source>
        <dbReference type="EMBL" id="KAJ5478946.1"/>
    </source>
</evidence>
<name>A0A9W9WY95_9EURO</name>
<protein>
    <submittedName>
        <fullName evidence="1">Uncharacterized protein</fullName>
    </submittedName>
</protein>
<dbReference type="Proteomes" id="UP001147760">
    <property type="component" value="Unassembled WGS sequence"/>
</dbReference>
<proteinExistence type="predicted"/>
<comment type="caution">
    <text evidence="1">The sequence shown here is derived from an EMBL/GenBank/DDBJ whole genome shotgun (WGS) entry which is preliminary data.</text>
</comment>
<reference evidence="1" key="1">
    <citation type="submission" date="2022-12" db="EMBL/GenBank/DDBJ databases">
        <authorList>
            <person name="Petersen C."/>
        </authorList>
    </citation>
    <scope>NUCLEOTIDE SEQUENCE</scope>
    <source>
        <strain evidence="1">IBT 17660</strain>
    </source>
</reference>
<reference evidence="1" key="2">
    <citation type="journal article" date="2023" name="IMA Fungus">
        <title>Comparative genomic study of the Penicillium genus elucidates a diverse pangenome and 15 lateral gene transfer events.</title>
        <authorList>
            <person name="Petersen C."/>
            <person name="Sorensen T."/>
            <person name="Nielsen M.R."/>
            <person name="Sondergaard T.E."/>
            <person name="Sorensen J.L."/>
            <person name="Fitzpatrick D.A."/>
            <person name="Frisvad J.C."/>
            <person name="Nielsen K.L."/>
        </authorList>
    </citation>
    <scope>NUCLEOTIDE SEQUENCE</scope>
    <source>
        <strain evidence="1">IBT 17660</strain>
    </source>
</reference>